<keyword evidence="1" id="KW-1133">Transmembrane helix</keyword>
<evidence type="ECO:0000313" key="3">
    <source>
        <dbReference type="Proteomes" id="UP000603317"/>
    </source>
</evidence>
<keyword evidence="1" id="KW-0812">Transmembrane</keyword>
<dbReference type="Proteomes" id="UP000603317">
    <property type="component" value="Unassembled WGS sequence"/>
</dbReference>
<organism evidence="2 3">
    <name type="scientific">Blastomonas marina</name>
    <dbReference type="NCBI Taxonomy" id="1867408"/>
    <lineage>
        <taxon>Bacteria</taxon>
        <taxon>Pseudomonadati</taxon>
        <taxon>Pseudomonadota</taxon>
        <taxon>Alphaproteobacteria</taxon>
        <taxon>Sphingomonadales</taxon>
        <taxon>Sphingomonadaceae</taxon>
        <taxon>Blastomonas</taxon>
    </lineage>
</organism>
<dbReference type="RefSeq" id="WP_188642084.1">
    <property type="nucleotide sequence ID" value="NZ_BMID01000001.1"/>
</dbReference>
<evidence type="ECO:0000256" key="1">
    <source>
        <dbReference type="SAM" id="Phobius"/>
    </source>
</evidence>
<evidence type="ECO:0008006" key="4">
    <source>
        <dbReference type="Google" id="ProtNLM"/>
    </source>
</evidence>
<name>A0ABQ1FCG7_9SPHN</name>
<dbReference type="EMBL" id="BMID01000001">
    <property type="protein sequence ID" value="GGA05979.1"/>
    <property type="molecule type" value="Genomic_DNA"/>
</dbReference>
<gene>
    <name evidence="2" type="ORF">GCM10010923_14770</name>
</gene>
<keyword evidence="3" id="KW-1185">Reference proteome</keyword>
<reference evidence="3" key="1">
    <citation type="journal article" date="2019" name="Int. J. Syst. Evol. Microbiol.">
        <title>The Global Catalogue of Microorganisms (GCM) 10K type strain sequencing project: providing services to taxonomists for standard genome sequencing and annotation.</title>
        <authorList>
            <consortium name="The Broad Institute Genomics Platform"/>
            <consortium name="The Broad Institute Genome Sequencing Center for Infectious Disease"/>
            <person name="Wu L."/>
            <person name="Ma J."/>
        </authorList>
    </citation>
    <scope>NUCLEOTIDE SEQUENCE [LARGE SCALE GENOMIC DNA]</scope>
    <source>
        <strain evidence="3">CGMCC 1.15297</strain>
    </source>
</reference>
<protein>
    <recommendedName>
        <fullName evidence="4">Transmembrane protein</fullName>
    </recommendedName>
</protein>
<feature type="transmembrane region" description="Helical" evidence="1">
    <location>
        <begin position="21"/>
        <end position="51"/>
    </location>
</feature>
<keyword evidence="1" id="KW-0472">Membrane</keyword>
<evidence type="ECO:0000313" key="2">
    <source>
        <dbReference type="EMBL" id="GGA05979.1"/>
    </source>
</evidence>
<sequence>MKAPDRIGLAGKTRGRLYLGFGWLVFLSVFFGMPLGAAVAIILALVIWQFFFDPVDVRGERRFLGWKSEKSKPFVGSIVGKKINEE</sequence>
<accession>A0ABQ1FCG7</accession>
<proteinExistence type="predicted"/>
<comment type="caution">
    <text evidence="2">The sequence shown here is derived from an EMBL/GenBank/DDBJ whole genome shotgun (WGS) entry which is preliminary data.</text>
</comment>